<proteinExistence type="inferred from homology"/>
<reference evidence="9" key="1">
    <citation type="journal article" date="2015" name="Genome Biol. Evol.">
        <title>Physical Mapping and Refinement of the Painted Turtle Genome (Chrysemys picta) Inform Amniote Genome Evolution and Challenge Turtle-Bird Chromosomal Conservation.</title>
        <authorList>
            <person name="Badenhorst D."/>
            <person name="Hillier L.W."/>
            <person name="Literman R."/>
            <person name="Montiel E.E."/>
            <person name="Radhakrishnan S."/>
            <person name="Shen Y."/>
            <person name="Minx P."/>
            <person name="Janes D.E."/>
            <person name="Warren W.C."/>
            <person name="Edwards S.V."/>
            <person name="Valenzuela N."/>
        </authorList>
    </citation>
    <scope>NUCLEOTIDE SEQUENCE [LARGE SCALE GENOMIC DNA]</scope>
</reference>
<evidence type="ECO:0000256" key="7">
    <source>
        <dbReference type="ARBA" id="ARBA00023136"/>
    </source>
</evidence>
<reference evidence="9" key="3">
    <citation type="submission" date="2025-09" db="UniProtKB">
        <authorList>
            <consortium name="Ensembl"/>
        </authorList>
    </citation>
    <scope>IDENTIFICATION</scope>
</reference>
<dbReference type="Pfam" id="PF14778">
    <property type="entry name" value="ODR4-like"/>
    <property type="match status" value="2"/>
</dbReference>
<accession>A0A8C3HMJ5</accession>
<dbReference type="PANTHER" id="PTHR33966:SF1">
    <property type="entry name" value="PROTEIN ODR-4 HOMOLOG"/>
    <property type="match status" value="1"/>
</dbReference>
<comment type="function">
    <text evidence="1">May play a role in the trafficking of a subset of G-protein coupled receptors.</text>
</comment>
<sequence length="416" mass="46659">MGRSYFVEEAVGQYLSNFSTKPKGCVTGLLIGQCSPQRDYVILAIRTPPREEQNESNKNYHPKLADIDEEWVTGHASQLSRMLPGGLLVLGVFIVAAPELAKDIQNALRKLLFSVEKSIIKKRLWNFTEEEVSDRVALHVCSATKKILCRTYDMQDPKSSAKPADWKYQSGLSAFWLSLECTINVNIHIPLSATSVNYELEKNTRKKSSRGNIQHSIQPFDVKVLTQLSQSSGHRSTATVQVCSGFINLKGAVKCRAYIHNNKPKVKDAIQALKRDIINTLSDRCAILFEDLLINEAPDKKNSEREYHVLPHRVFASIAGSNVMLCDYKFGDETAGEIQERFFEMLDQVVHGEAIQIAEEINTVDIKPPVDNTDDTQQMQLTKATLLLKLQQNMGVVIAAAVAIFAVAFFFNYFSD</sequence>
<gene>
    <name evidence="9" type="primary">ODR4</name>
</gene>
<dbReference type="Proteomes" id="UP000694380">
    <property type="component" value="Chromosome 8"/>
</dbReference>
<evidence type="ECO:0000256" key="2">
    <source>
        <dbReference type="ARBA" id="ARBA00004370"/>
    </source>
</evidence>
<dbReference type="GO" id="GO:0012505">
    <property type="term" value="C:endomembrane system"/>
    <property type="evidence" value="ECO:0007669"/>
    <property type="project" value="TreeGrafter"/>
</dbReference>
<dbReference type="PANTHER" id="PTHR33966">
    <property type="entry name" value="PROTEIN ODR-4 HOMOLOG"/>
    <property type="match status" value="1"/>
</dbReference>
<keyword evidence="5 8" id="KW-0812">Transmembrane</keyword>
<evidence type="ECO:0000256" key="1">
    <source>
        <dbReference type="ARBA" id="ARBA00003891"/>
    </source>
</evidence>
<evidence type="ECO:0000256" key="3">
    <source>
        <dbReference type="ARBA" id="ARBA00010131"/>
    </source>
</evidence>
<comment type="subcellular location">
    <subcellularLocation>
        <location evidence="2">Membrane</location>
    </subcellularLocation>
</comment>
<evidence type="ECO:0000313" key="9">
    <source>
        <dbReference type="Ensembl" id="ENSCPBP00000020588.1"/>
    </source>
</evidence>
<dbReference type="InterPro" id="IPR029454">
    <property type="entry name" value="ODR-4-like"/>
</dbReference>
<organism evidence="9 10">
    <name type="scientific">Chrysemys picta bellii</name>
    <name type="common">Western painted turtle</name>
    <name type="synonym">Emys bellii</name>
    <dbReference type="NCBI Taxonomy" id="8478"/>
    <lineage>
        <taxon>Eukaryota</taxon>
        <taxon>Metazoa</taxon>
        <taxon>Chordata</taxon>
        <taxon>Craniata</taxon>
        <taxon>Vertebrata</taxon>
        <taxon>Euteleostomi</taxon>
        <taxon>Archelosauria</taxon>
        <taxon>Testudinata</taxon>
        <taxon>Testudines</taxon>
        <taxon>Cryptodira</taxon>
        <taxon>Durocryptodira</taxon>
        <taxon>Testudinoidea</taxon>
        <taxon>Emydidae</taxon>
        <taxon>Chrysemys</taxon>
    </lineage>
</organism>
<keyword evidence="10" id="KW-1185">Reference proteome</keyword>
<evidence type="ECO:0000256" key="4">
    <source>
        <dbReference type="ARBA" id="ARBA00020550"/>
    </source>
</evidence>
<comment type="similarity">
    <text evidence="3">Belongs to the ODR-4 family.</text>
</comment>
<keyword evidence="7 8" id="KW-0472">Membrane</keyword>
<reference evidence="9" key="2">
    <citation type="submission" date="2025-08" db="UniProtKB">
        <authorList>
            <consortium name="Ensembl"/>
        </authorList>
    </citation>
    <scope>IDENTIFICATION</scope>
</reference>
<dbReference type="GO" id="GO:0008104">
    <property type="term" value="P:intracellular protein localization"/>
    <property type="evidence" value="ECO:0007669"/>
    <property type="project" value="TreeGrafter"/>
</dbReference>
<dbReference type="AlphaFoldDB" id="A0A8C3HMJ5"/>
<evidence type="ECO:0000256" key="5">
    <source>
        <dbReference type="ARBA" id="ARBA00022692"/>
    </source>
</evidence>
<keyword evidence="6 8" id="KW-1133">Transmembrane helix</keyword>
<feature type="transmembrane region" description="Helical" evidence="8">
    <location>
        <begin position="393"/>
        <end position="414"/>
    </location>
</feature>
<evidence type="ECO:0000256" key="6">
    <source>
        <dbReference type="ARBA" id="ARBA00022989"/>
    </source>
</evidence>
<evidence type="ECO:0000313" key="10">
    <source>
        <dbReference type="Proteomes" id="UP000694380"/>
    </source>
</evidence>
<protein>
    <recommendedName>
        <fullName evidence="4">Protein odr-4 homolog</fullName>
    </recommendedName>
</protein>
<evidence type="ECO:0000256" key="8">
    <source>
        <dbReference type="SAM" id="Phobius"/>
    </source>
</evidence>
<name>A0A8C3HMJ5_CHRPI</name>
<dbReference type="Ensembl" id="ENSCPBT00000024234.1">
    <property type="protein sequence ID" value="ENSCPBP00000020588.1"/>
    <property type="gene ID" value="ENSCPBG00000014805.1"/>
</dbReference>
<dbReference type="GO" id="GO:0016020">
    <property type="term" value="C:membrane"/>
    <property type="evidence" value="ECO:0007669"/>
    <property type="project" value="UniProtKB-SubCell"/>
</dbReference>
<dbReference type="GeneTree" id="ENSGT00390000012568"/>